<keyword evidence="3" id="KW-1185">Reference proteome</keyword>
<dbReference type="RefSeq" id="WP_284293585.1">
    <property type="nucleotide sequence ID" value="NZ_BSUK01000001.1"/>
</dbReference>
<proteinExistence type="predicted"/>
<comment type="caution">
    <text evidence="2">The sequence shown here is derived from an EMBL/GenBank/DDBJ whole genome shotgun (WGS) entry which is preliminary data.</text>
</comment>
<accession>A0ABQ6I2I5</accession>
<dbReference type="EMBL" id="BSUK01000001">
    <property type="protein sequence ID" value="GMA24891.1"/>
    <property type="molecule type" value="Genomic_DNA"/>
</dbReference>
<feature type="region of interest" description="Disordered" evidence="1">
    <location>
        <begin position="23"/>
        <end position="44"/>
    </location>
</feature>
<evidence type="ECO:0000256" key="1">
    <source>
        <dbReference type="SAM" id="MobiDB-lite"/>
    </source>
</evidence>
<evidence type="ECO:0000313" key="3">
    <source>
        <dbReference type="Proteomes" id="UP001157091"/>
    </source>
</evidence>
<sequence>MHRPADLADQVWRAGHWVGDRFGRDDPTIPRVPAPEHLPPVSLG</sequence>
<protein>
    <submittedName>
        <fullName evidence="2">Uncharacterized protein</fullName>
    </submittedName>
</protein>
<reference evidence="3" key="1">
    <citation type="journal article" date="2019" name="Int. J. Syst. Evol. Microbiol.">
        <title>The Global Catalogue of Microorganisms (GCM) 10K type strain sequencing project: providing services to taxonomists for standard genome sequencing and annotation.</title>
        <authorList>
            <consortium name="The Broad Institute Genomics Platform"/>
            <consortium name="The Broad Institute Genome Sequencing Center for Infectious Disease"/>
            <person name="Wu L."/>
            <person name="Ma J."/>
        </authorList>
    </citation>
    <scope>NUCLEOTIDE SEQUENCE [LARGE SCALE GENOMIC DNA]</scope>
    <source>
        <strain evidence="3">NBRC 106348</strain>
    </source>
</reference>
<gene>
    <name evidence="2" type="ORF">GCM10025864_26500</name>
</gene>
<evidence type="ECO:0000313" key="2">
    <source>
        <dbReference type="EMBL" id="GMA24891.1"/>
    </source>
</evidence>
<dbReference type="Proteomes" id="UP001157091">
    <property type="component" value="Unassembled WGS sequence"/>
</dbReference>
<name>A0ABQ6I2I5_9MICO</name>
<organism evidence="2 3">
    <name type="scientific">Luteimicrobium album</name>
    <dbReference type="NCBI Taxonomy" id="1054550"/>
    <lineage>
        <taxon>Bacteria</taxon>
        <taxon>Bacillati</taxon>
        <taxon>Actinomycetota</taxon>
        <taxon>Actinomycetes</taxon>
        <taxon>Micrococcales</taxon>
        <taxon>Luteimicrobium</taxon>
    </lineage>
</organism>